<reference evidence="1" key="2">
    <citation type="journal article" date="2021" name="Genome Biol. Evol.">
        <title>Developing a high-quality reference genome for a parasitic bivalve with doubly uniparental inheritance (Bivalvia: Unionida).</title>
        <authorList>
            <person name="Smith C.H."/>
        </authorList>
    </citation>
    <scope>NUCLEOTIDE SEQUENCE</scope>
    <source>
        <strain evidence="1">CHS0354</strain>
        <tissue evidence="1">Mantle</tissue>
    </source>
</reference>
<sequence length="63" mass="6956">MTVLKYYLIILSKRCPTYANLNETRVANADDICHLKDGESSAVIEDQGAFSSVGTLIHEMAHT</sequence>
<reference evidence="1" key="1">
    <citation type="journal article" date="2021" name="Genome Biol. Evol.">
        <title>A High-Quality Reference Genome for a Parasitic Bivalve with Doubly Uniparental Inheritance (Bivalvia: Unionida).</title>
        <authorList>
            <person name="Smith C.H."/>
        </authorList>
    </citation>
    <scope>NUCLEOTIDE SEQUENCE</scope>
    <source>
        <strain evidence="1">CHS0354</strain>
    </source>
</reference>
<reference evidence="1" key="3">
    <citation type="submission" date="2023-05" db="EMBL/GenBank/DDBJ databases">
        <authorList>
            <person name="Smith C.H."/>
        </authorList>
    </citation>
    <scope>NUCLEOTIDE SEQUENCE</scope>
    <source>
        <strain evidence="1">CHS0354</strain>
        <tissue evidence="1">Mantle</tissue>
    </source>
</reference>
<dbReference type="EMBL" id="JAEAOA010000895">
    <property type="protein sequence ID" value="KAK3587983.1"/>
    <property type="molecule type" value="Genomic_DNA"/>
</dbReference>
<name>A0AAE0VRJ5_9BIVA</name>
<proteinExistence type="predicted"/>
<evidence type="ECO:0000313" key="1">
    <source>
        <dbReference type="EMBL" id="KAK3587983.1"/>
    </source>
</evidence>
<dbReference type="Proteomes" id="UP001195483">
    <property type="component" value="Unassembled WGS sequence"/>
</dbReference>
<comment type="caution">
    <text evidence="1">The sequence shown here is derived from an EMBL/GenBank/DDBJ whole genome shotgun (WGS) entry which is preliminary data.</text>
</comment>
<dbReference type="AlphaFoldDB" id="A0AAE0VRJ5"/>
<gene>
    <name evidence="1" type="ORF">CHS0354_014501</name>
</gene>
<keyword evidence="2" id="KW-1185">Reference proteome</keyword>
<organism evidence="1 2">
    <name type="scientific">Potamilus streckersoni</name>
    <dbReference type="NCBI Taxonomy" id="2493646"/>
    <lineage>
        <taxon>Eukaryota</taxon>
        <taxon>Metazoa</taxon>
        <taxon>Spiralia</taxon>
        <taxon>Lophotrochozoa</taxon>
        <taxon>Mollusca</taxon>
        <taxon>Bivalvia</taxon>
        <taxon>Autobranchia</taxon>
        <taxon>Heteroconchia</taxon>
        <taxon>Palaeoheterodonta</taxon>
        <taxon>Unionida</taxon>
        <taxon>Unionoidea</taxon>
        <taxon>Unionidae</taxon>
        <taxon>Ambleminae</taxon>
        <taxon>Lampsilini</taxon>
        <taxon>Potamilus</taxon>
    </lineage>
</organism>
<accession>A0AAE0VRJ5</accession>
<evidence type="ECO:0000313" key="2">
    <source>
        <dbReference type="Proteomes" id="UP001195483"/>
    </source>
</evidence>
<protein>
    <submittedName>
        <fullName evidence="1">Uncharacterized protein</fullName>
    </submittedName>
</protein>